<feature type="compositionally biased region" description="Polar residues" evidence="1">
    <location>
        <begin position="699"/>
        <end position="708"/>
    </location>
</feature>
<feature type="region of interest" description="Disordered" evidence="1">
    <location>
        <begin position="691"/>
        <end position="801"/>
    </location>
</feature>
<dbReference type="VEuPathDB" id="CryptoDB:Cvel_3647"/>
<name>A0A0G4FRC5_9ALVE</name>
<dbReference type="AlphaFoldDB" id="A0A0G4FRC5"/>
<feature type="compositionally biased region" description="Basic residues" evidence="1">
    <location>
        <begin position="768"/>
        <end position="780"/>
    </location>
</feature>
<protein>
    <submittedName>
        <fullName evidence="2">Uncharacterized protein</fullName>
    </submittedName>
</protein>
<gene>
    <name evidence="2" type="ORF">Cvel_3647</name>
</gene>
<feature type="region of interest" description="Disordered" evidence="1">
    <location>
        <begin position="484"/>
        <end position="510"/>
    </location>
</feature>
<reference evidence="2" key="1">
    <citation type="submission" date="2014-11" db="EMBL/GenBank/DDBJ databases">
        <authorList>
            <person name="Otto D Thomas"/>
            <person name="Naeem Raeece"/>
        </authorList>
    </citation>
    <scope>NUCLEOTIDE SEQUENCE</scope>
</reference>
<feature type="region of interest" description="Disordered" evidence="1">
    <location>
        <begin position="517"/>
        <end position="536"/>
    </location>
</feature>
<feature type="compositionally biased region" description="Basic and acidic residues" evidence="1">
    <location>
        <begin position="734"/>
        <end position="746"/>
    </location>
</feature>
<evidence type="ECO:0000256" key="1">
    <source>
        <dbReference type="SAM" id="MobiDB-lite"/>
    </source>
</evidence>
<feature type="compositionally biased region" description="Gly residues" evidence="1">
    <location>
        <begin position="153"/>
        <end position="162"/>
    </location>
</feature>
<accession>A0A0G4FRC5</accession>
<sequence>MDAPTPQSSTPQHGRSRSPSAVFKKRGSLPTEFEDADHTPAAVYQFHGYSAKENLGVWKRQQAWFDTFSLTPEQWNSPAGPLRPPHAMAAVLRSALGSVAGEDWRFRRAIGLDSFSTTGILYPEVFHMHLDSSAGKQGAEGEGEEAGGKDGDGSGGRGGGDKTGTSKGQQLKELLSCRKPYLGPYDFEIERHEAEQREKAKGKEGDGDGDRDRERDKMMQSNSLLQAGRLRFPVSSSCVCGCGGLCFCGEGPGDQMLRDTAAAGKVRLFRLSEGESAWDRLQANQSFDAFKRQAALRLPLHDKRSHDWTLHVHMAAGEMERIGQRQVKWEDIKAHLEAFLCVGIKLSSEPFGEQEEAPGSHGKKGGRRKAGGKGGKSGRRPARQEPIAAEPFLIPPTRILSMRQKRLTEGVLGSPTITTHGQFPRQFACEVIPDLLGRSFPAPSGPWLHQMLAPALTRILITSHALSFTLKRAPLYPSTCQMLKRQAGTSRDPADTDDKDRGPDTDRPMSAYSRHLASKISPYNPPPQELSDPQDRISQSRWYLTPEDIELVSQELGAKDGAGPSRPSSKQQGGVSRIVYERARGEKWSRSSSVCSNKEMPRHKGGRPRVPGWERESQVAPPPRMTNRWGQFRWLCWVAQLEPQIVARRILKLVTRAILISWGLADCSLAPCLMNTKDLSLLSGRNVRTRRRHSAFPTAVQSPALTRDTSADKDKDKDKMKPRGVGGVTGLSRPTDRDPASPRERVVSPSPGKKVGISDPGGGGGTRGRSRLGSARRKGKQRGDGSEGREKDPSAEALASSLAEETDRRPWLLCPVCLRKLFHVCKMDLVDRYCRLNALLPRWFPDELRWIHARLIQMGAPLHVSITHLNPIVKGRLLLGTTSQGNVFLPLKGACIDLESFSEEGPQHPLTTKYAPPPEDPLRLLQPKEEQDNRGQPPGGRTFNLWAGG</sequence>
<feature type="region of interest" description="Disordered" evidence="1">
    <location>
        <begin position="351"/>
        <end position="388"/>
    </location>
</feature>
<feature type="region of interest" description="Disordered" evidence="1">
    <location>
        <begin position="1"/>
        <end position="34"/>
    </location>
</feature>
<feature type="compositionally biased region" description="Basic and acidic residues" evidence="1">
    <location>
        <begin position="709"/>
        <end position="721"/>
    </location>
</feature>
<proteinExistence type="predicted"/>
<feature type="region of interest" description="Disordered" evidence="1">
    <location>
        <begin position="902"/>
        <end position="949"/>
    </location>
</feature>
<feature type="region of interest" description="Disordered" evidence="1">
    <location>
        <begin position="195"/>
        <end position="215"/>
    </location>
</feature>
<feature type="region of interest" description="Disordered" evidence="1">
    <location>
        <begin position="591"/>
        <end position="624"/>
    </location>
</feature>
<organism evidence="2">
    <name type="scientific">Chromera velia CCMP2878</name>
    <dbReference type="NCBI Taxonomy" id="1169474"/>
    <lineage>
        <taxon>Eukaryota</taxon>
        <taxon>Sar</taxon>
        <taxon>Alveolata</taxon>
        <taxon>Colpodellida</taxon>
        <taxon>Chromeraceae</taxon>
        <taxon>Chromera</taxon>
    </lineage>
</organism>
<feature type="compositionally biased region" description="Basic residues" evidence="1">
    <location>
        <begin position="361"/>
        <end position="381"/>
    </location>
</feature>
<evidence type="ECO:0000313" key="2">
    <source>
        <dbReference type="EMBL" id="CEM17135.1"/>
    </source>
</evidence>
<feature type="region of interest" description="Disordered" evidence="1">
    <location>
        <begin position="133"/>
        <end position="170"/>
    </location>
</feature>
<feature type="compositionally biased region" description="Basic and acidic residues" evidence="1">
    <location>
        <begin position="781"/>
        <end position="794"/>
    </location>
</feature>
<feature type="compositionally biased region" description="Polar residues" evidence="1">
    <location>
        <begin position="1"/>
        <end position="19"/>
    </location>
</feature>
<dbReference type="EMBL" id="CDMZ01000573">
    <property type="protein sequence ID" value="CEM17135.1"/>
    <property type="molecule type" value="Genomic_DNA"/>
</dbReference>
<feature type="compositionally biased region" description="Basic and acidic residues" evidence="1">
    <location>
        <begin position="920"/>
        <end position="933"/>
    </location>
</feature>
<feature type="compositionally biased region" description="Basic and acidic residues" evidence="1">
    <location>
        <begin position="492"/>
        <end position="507"/>
    </location>
</feature>